<gene>
    <name evidence="1" type="ORF">KVT40_005973</name>
</gene>
<evidence type="ECO:0000313" key="2">
    <source>
        <dbReference type="Proteomes" id="UP000809789"/>
    </source>
</evidence>
<evidence type="ECO:0000313" key="1">
    <source>
        <dbReference type="EMBL" id="KAG8625572.1"/>
    </source>
</evidence>
<name>A0A8K0KXY0_9PEZI</name>
<dbReference type="InterPro" id="IPR029058">
    <property type="entry name" value="AB_hydrolase_fold"/>
</dbReference>
<dbReference type="Gene3D" id="3.40.50.1820">
    <property type="entry name" value="alpha/beta hydrolase"/>
    <property type="match status" value="1"/>
</dbReference>
<dbReference type="InterPro" id="IPR053228">
    <property type="entry name" value="Stereospecific_Lipase"/>
</dbReference>
<dbReference type="SUPFAM" id="SSF53474">
    <property type="entry name" value="alpha/beta-Hydrolases"/>
    <property type="match status" value="1"/>
</dbReference>
<proteinExistence type="predicted"/>
<dbReference type="EMBL" id="JAESVG020000007">
    <property type="protein sequence ID" value="KAG8625572.1"/>
    <property type="molecule type" value="Genomic_DNA"/>
</dbReference>
<sequence length="475" mass="50578">MTEDQHVSALQQRRLPRHVCAVAAPAPQPIAVPNASPDPPQLEERQILDGLLSGMLWGIKDAVSKGNVDGILSNLRKATPTSSPSSVDQARQRIAQIVQNSKPVNIFEYSALLQANSLISGTLTTLIDGIAGQFSDQNSISNTNPDPPTPVYPQRLPCDAPYTLSESSLRSAIYIPPTFTFGQKPPVILFPGTGNTGYQTFSGNLIPLLTSVPWADPIWVNVPDSLTNDAQLNAQYAAYALNYIASLTSRNVTIAAWSQGNINTQWALKYYPSTRQTTANHIALSADYAGTINANFICPDGLASCSPAVYQQQYLSASNYISALRSNGGDSAYVPTTSIYSALLDQVVQPQSGSLASAFLRDDRGVGAANYEVQSVCAGQVAGSVDTHEGILYHPLAVALLRDAMANEGLGRVERLDVEGLCKGYLAEGLGLGEFLVTENAVVVAGLNILVGQPRTTREPELLAFATEAPGVCTD</sequence>
<reference evidence="1" key="1">
    <citation type="submission" date="2021-07" db="EMBL/GenBank/DDBJ databases">
        <title>Elsinoe batatas strain:CRI-CJ2 Genome sequencing and assembly.</title>
        <authorList>
            <person name="Huang L."/>
        </authorList>
    </citation>
    <scope>NUCLEOTIDE SEQUENCE</scope>
    <source>
        <strain evidence="1">CRI-CJ2</strain>
    </source>
</reference>
<dbReference type="Proteomes" id="UP000809789">
    <property type="component" value="Unassembled WGS sequence"/>
</dbReference>
<comment type="caution">
    <text evidence="1">The sequence shown here is derived from an EMBL/GenBank/DDBJ whole genome shotgun (WGS) entry which is preliminary data.</text>
</comment>
<dbReference type="AlphaFoldDB" id="A0A8K0KXY0"/>
<evidence type="ECO:0008006" key="3">
    <source>
        <dbReference type="Google" id="ProtNLM"/>
    </source>
</evidence>
<organism evidence="1 2">
    <name type="scientific">Elsinoe batatas</name>
    <dbReference type="NCBI Taxonomy" id="2601811"/>
    <lineage>
        <taxon>Eukaryota</taxon>
        <taxon>Fungi</taxon>
        <taxon>Dikarya</taxon>
        <taxon>Ascomycota</taxon>
        <taxon>Pezizomycotina</taxon>
        <taxon>Dothideomycetes</taxon>
        <taxon>Dothideomycetidae</taxon>
        <taxon>Myriangiales</taxon>
        <taxon>Elsinoaceae</taxon>
        <taxon>Elsinoe</taxon>
    </lineage>
</organism>
<accession>A0A8K0KXY0</accession>
<protein>
    <recommendedName>
        <fullName evidence="3">Lipase B</fullName>
    </recommendedName>
</protein>
<keyword evidence="2" id="KW-1185">Reference proteome</keyword>
<dbReference type="PANTHER" id="PTHR37574">
    <property type="entry name" value="LIPASE B"/>
    <property type="match status" value="1"/>
</dbReference>
<dbReference type="OrthoDB" id="4605274at2759"/>
<dbReference type="PANTHER" id="PTHR37574:SF1">
    <property type="entry name" value="LIPASE B"/>
    <property type="match status" value="1"/>
</dbReference>